<reference evidence="2" key="1">
    <citation type="journal article" date="2012" name="Nat. Biotechnol.">
        <title>Reference genome sequence of the model plant Setaria.</title>
        <authorList>
            <person name="Bennetzen J.L."/>
            <person name="Schmutz J."/>
            <person name="Wang H."/>
            <person name="Percifield R."/>
            <person name="Hawkins J."/>
            <person name="Pontaroli A.C."/>
            <person name="Estep M."/>
            <person name="Feng L."/>
            <person name="Vaughn J.N."/>
            <person name="Grimwood J."/>
            <person name="Jenkins J."/>
            <person name="Barry K."/>
            <person name="Lindquist E."/>
            <person name="Hellsten U."/>
            <person name="Deshpande S."/>
            <person name="Wang X."/>
            <person name="Wu X."/>
            <person name="Mitros T."/>
            <person name="Triplett J."/>
            <person name="Yang X."/>
            <person name="Ye C.Y."/>
            <person name="Mauro-Herrera M."/>
            <person name="Wang L."/>
            <person name="Li P."/>
            <person name="Sharma M."/>
            <person name="Sharma R."/>
            <person name="Ronald P.C."/>
            <person name="Panaud O."/>
            <person name="Kellogg E.A."/>
            <person name="Brutnell T.P."/>
            <person name="Doust A.N."/>
            <person name="Tuskan G.A."/>
            <person name="Rokhsar D."/>
            <person name="Devos K.M."/>
        </authorList>
    </citation>
    <scope>NUCLEOTIDE SEQUENCE [LARGE SCALE GENOMIC DNA]</scope>
    <source>
        <strain evidence="2">cv. Yugu1</strain>
    </source>
</reference>
<dbReference type="EnsemblPlants" id="KQL02925">
    <property type="protein sequence ID" value="KQL02925"/>
    <property type="gene ID" value="SETIT_015360mg"/>
</dbReference>
<dbReference type="Gramene" id="KQL02925">
    <property type="protein sequence ID" value="KQL02925"/>
    <property type="gene ID" value="SETIT_015360mg"/>
</dbReference>
<evidence type="ECO:0000313" key="1">
    <source>
        <dbReference type="EnsemblPlants" id="KQL02925"/>
    </source>
</evidence>
<dbReference type="InParanoid" id="K3YM81"/>
<dbReference type="HOGENOM" id="CLU_1108631_0_0_1"/>
<dbReference type="AlphaFoldDB" id="K3YM81"/>
<dbReference type="Proteomes" id="UP000004995">
    <property type="component" value="Unassembled WGS sequence"/>
</dbReference>
<proteinExistence type="predicted"/>
<protein>
    <submittedName>
        <fullName evidence="1">Uncharacterized protein</fullName>
    </submittedName>
</protein>
<organism evidence="1 2">
    <name type="scientific">Setaria italica</name>
    <name type="common">Foxtail millet</name>
    <name type="synonym">Panicum italicum</name>
    <dbReference type="NCBI Taxonomy" id="4555"/>
    <lineage>
        <taxon>Eukaryota</taxon>
        <taxon>Viridiplantae</taxon>
        <taxon>Streptophyta</taxon>
        <taxon>Embryophyta</taxon>
        <taxon>Tracheophyta</taxon>
        <taxon>Spermatophyta</taxon>
        <taxon>Magnoliopsida</taxon>
        <taxon>Liliopsida</taxon>
        <taxon>Poales</taxon>
        <taxon>Poaceae</taxon>
        <taxon>PACMAD clade</taxon>
        <taxon>Panicoideae</taxon>
        <taxon>Panicodae</taxon>
        <taxon>Paniceae</taxon>
        <taxon>Cenchrinae</taxon>
        <taxon>Setaria</taxon>
    </lineage>
</organism>
<keyword evidence="2" id="KW-1185">Reference proteome</keyword>
<reference evidence="1" key="2">
    <citation type="submission" date="2018-08" db="UniProtKB">
        <authorList>
            <consortium name="EnsemblPlants"/>
        </authorList>
    </citation>
    <scope>IDENTIFICATION</scope>
    <source>
        <strain evidence="1">Yugu1</strain>
    </source>
</reference>
<dbReference type="PANTHER" id="PTHR35161">
    <property type="entry name" value="OS02G0303100 PROTEIN"/>
    <property type="match status" value="1"/>
</dbReference>
<dbReference type="PANTHER" id="PTHR35161:SF20">
    <property type="entry name" value="UBIQUITIN-LIKE DOMAIN-CONTAINING PROTEIN"/>
    <property type="match status" value="1"/>
</dbReference>
<accession>K3YM81</accession>
<evidence type="ECO:0000313" key="2">
    <source>
        <dbReference type="Proteomes" id="UP000004995"/>
    </source>
</evidence>
<name>K3YM81_SETIT</name>
<dbReference type="EMBL" id="AGNK02004020">
    <property type="status" value="NOT_ANNOTATED_CDS"/>
    <property type="molecule type" value="Genomic_DNA"/>
</dbReference>
<sequence length="251" mass="28953">MFAYVPLDLILGGGQARFDRWQLPQELMNPYLQSSGWVSFLNSLSRYIIHELLVCVCREGHEALGVTWDGAFSLSDIWLCNGGVMINPKVPCRNYDEDGGRADYQSLHYIISTSFYDFYSKRYPLYLDSLLYELETCPAARRQQHSFVTFLVNHPSLISFTDRVGIYASTSTMIRQLPRYHRQILYTLLNIQEYDSWGLAVEFIPDLNSTYKFANVPRYGITLDSCLQFGRNYLSHFGTFTSLLFAGRCCL</sequence>